<dbReference type="EMBL" id="JGCY01000244">
    <property type="protein sequence ID" value="EXY75250.1"/>
    <property type="molecule type" value="Genomic_DNA"/>
</dbReference>
<accession>A0A015W461</accession>
<dbReference type="Proteomes" id="UP000020529">
    <property type="component" value="Unassembled WGS sequence"/>
</dbReference>
<name>A0A015W461_BACFG</name>
<dbReference type="AlphaFoldDB" id="A0A015W461"/>
<protein>
    <submittedName>
        <fullName evidence="1">Uncharacterized protein</fullName>
    </submittedName>
</protein>
<proteinExistence type="predicted"/>
<gene>
    <name evidence="1" type="ORF">M124_0822</name>
</gene>
<comment type="caution">
    <text evidence="1">The sequence shown here is derived from an EMBL/GenBank/DDBJ whole genome shotgun (WGS) entry which is preliminary data.</text>
</comment>
<evidence type="ECO:0000313" key="1">
    <source>
        <dbReference type="EMBL" id="EXY75250.1"/>
    </source>
</evidence>
<evidence type="ECO:0000313" key="2">
    <source>
        <dbReference type="Proteomes" id="UP000020529"/>
    </source>
</evidence>
<organism evidence="1 2">
    <name type="scientific">Bacteroides fragilis str. 3988T(B)14</name>
    <dbReference type="NCBI Taxonomy" id="1339315"/>
    <lineage>
        <taxon>Bacteria</taxon>
        <taxon>Pseudomonadati</taxon>
        <taxon>Bacteroidota</taxon>
        <taxon>Bacteroidia</taxon>
        <taxon>Bacteroidales</taxon>
        <taxon>Bacteroidaceae</taxon>
        <taxon>Bacteroides</taxon>
    </lineage>
</organism>
<sequence length="40" mass="4743">MIRTEAVRDTNGGFVPMKRRLYPALFVYRDKGERIRSVSR</sequence>
<reference evidence="1 2" key="1">
    <citation type="submission" date="2014-02" db="EMBL/GenBank/DDBJ databases">
        <authorList>
            <person name="Sears C."/>
            <person name="Carroll K."/>
            <person name="Sack B.R."/>
            <person name="Qadri F."/>
            <person name="Myers L.L."/>
            <person name="Chung G.-T."/>
            <person name="Escheverria P."/>
            <person name="Fraser C.M."/>
            <person name="Sadzewicz L."/>
            <person name="Shefchek K.A."/>
            <person name="Tallon L."/>
            <person name="Das S.P."/>
            <person name="Daugherty S."/>
            <person name="Mongodin E.F."/>
        </authorList>
    </citation>
    <scope>NUCLEOTIDE SEQUENCE [LARGE SCALE GENOMIC DNA]</scope>
    <source>
        <strain evidence="2">3988T(B)14</strain>
    </source>
</reference>